<feature type="compositionally biased region" description="Low complexity" evidence="6">
    <location>
        <begin position="210"/>
        <end position="220"/>
    </location>
</feature>
<evidence type="ECO:0000259" key="8">
    <source>
        <dbReference type="Pfam" id="PF01694"/>
    </source>
</evidence>
<feature type="region of interest" description="Disordered" evidence="6">
    <location>
        <begin position="197"/>
        <end position="264"/>
    </location>
</feature>
<comment type="similarity">
    <text evidence="2">Belongs to the peptidase S54 family.</text>
</comment>
<dbReference type="Pfam" id="PF01694">
    <property type="entry name" value="Rhomboid"/>
    <property type="match status" value="1"/>
</dbReference>
<dbReference type="GO" id="GO:0004252">
    <property type="term" value="F:serine-type endopeptidase activity"/>
    <property type="evidence" value="ECO:0007669"/>
    <property type="project" value="InterPro"/>
</dbReference>
<proteinExistence type="inferred from homology"/>
<keyword evidence="4 7" id="KW-1133">Transmembrane helix</keyword>
<dbReference type="SUPFAM" id="SSF144091">
    <property type="entry name" value="Rhomboid-like"/>
    <property type="match status" value="1"/>
</dbReference>
<feature type="transmembrane region" description="Helical" evidence="7">
    <location>
        <begin position="517"/>
        <end position="537"/>
    </location>
</feature>
<keyword evidence="3 7" id="KW-0812">Transmembrane</keyword>
<protein>
    <recommendedName>
        <fullName evidence="8">Peptidase S54 rhomboid domain-containing protein</fullName>
    </recommendedName>
</protein>
<accession>A0A9J6AFW0</accession>
<dbReference type="FunFam" id="1.20.1540.10:FF:000017">
    <property type="entry name" value="RHOMBOID-like protein 9, chloroplastic"/>
    <property type="match status" value="1"/>
</dbReference>
<dbReference type="InterPro" id="IPR022764">
    <property type="entry name" value="Peptidase_S54_rhomboid_dom"/>
</dbReference>
<evidence type="ECO:0000256" key="5">
    <source>
        <dbReference type="ARBA" id="ARBA00023136"/>
    </source>
</evidence>
<name>A0A9J6AFW0_SOLCO</name>
<reference evidence="9 10" key="1">
    <citation type="submission" date="2020-09" db="EMBL/GenBank/DDBJ databases">
        <title>De no assembly of potato wild relative species, Solanum commersonii.</title>
        <authorList>
            <person name="Cho K."/>
        </authorList>
    </citation>
    <scope>NUCLEOTIDE SEQUENCE [LARGE SCALE GENOMIC DNA]</scope>
    <source>
        <strain evidence="9">LZ3.2</strain>
        <tissue evidence="9">Leaf</tissue>
    </source>
</reference>
<organism evidence="9 10">
    <name type="scientific">Solanum commersonii</name>
    <name type="common">Commerson's wild potato</name>
    <name type="synonym">Commerson's nightshade</name>
    <dbReference type="NCBI Taxonomy" id="4109"/>
    <lineage>
        <taxon>Eukaryota</taxon>
        <taxon>Viridiplantae</taxon>
        <taxon>Streptophyta</taxon>
        <taxon>Embryophyta</taxon>
        <taxon>Tracheophyta</taxon>
        <taxon>Spermatophyta</taxon>
        <taxon>Magnoliopsida</taxon>
        <taxon>eudicotyledons</taxon>
        <taxon>Gunneridae</taxon>
        <taxon>Pentapetalae</taxon>
        <taxon>asterids</taxon>
        <taxon>lamiids</taxon>
        <taxon>Solanales</taxon>
        <taxon>Solanaceae</taxon>
        <taxon>Solanoideae</taxon>
        <taxon>Solaneae</taxon>
        <taxon>Solanum</taxon>
    </lineage>
</organism>
<dbReference type="AlphaFoldDB" id="A0A9J6AFW0"/>
<evidence type="ECO:0000256" key="7">
    <source>
        <dbReference type="SAM" id="Phobius"/>
    </source>
</evidence>
<evidence type="ECO:0000256" key="1">
    <source>
        <dbReference type="ARBA" id="ARBA00004141"/>
    </source>
</evidence>
<feature type="non-terminal residue" evidence="9">
    <location>
        <position position="1"/>
    </location>
</feature>
<feature type="transmembrane region" description="Helical" evidence="7">
    <location>
        <begin position="648"/>
        <end position="665"/>
    </location>
</feature>
<dbReference type="Proteomes" id="UP000824120">
    <property type="component" value="Chromosome 2"/>
</dbReference>
<keyword evidence="5 7" id="KW-0472">Membrane</keyword>
<keyword evidence="10" id="KW-1185">Reference proteome</keyword>
<dbReference type="PANTHER" id="PTHR36748:SF3">
    <property type="entry name" value="MENTAL RETARDATION GTPASE ACTIVATING PROTEIN"/>
    <property type="match status" value="1"/>
</dbReference>
<comment type="subcellular location">
    <subcellularLocation>
        <location evidence="1">Membrane</location>
        <topology evidence="1">Multi-pass membrane protein</topology>
    </subcellularLocation>
</comment>
<evidence type="ECO:0000256" key="3">
    <source>
        <dbReference type="ARBA" id="ARBA00022692"/>
    </source>
</evidence>
<feature type="compositionally biased region" description="Basic and acidic residues" evidence="6">
    <location>
        <begin position="243"/>
        <end position="264"/>
    </location>
</feature>
<feature type="transmembrane region" description="Helical" evidence="7">
    <location>
        <begin position="488"/>
        <end position="505"/>
    </location>
</feature>
<feature type="domain" description="Peptidase S54 rhomboid" evidence="8">
    <location>
        <begin position="479"/>
        <end position="617"/>
    </location>
</feature>
<evidence type="ECO:0000256" key="2">
    <source>
        <dbReference type="ARBA" id="ARBA00009045"/>
    </source>
</evidence>
<dbReference type="Gene3D" id="1.20.1540.10">
    <property type="entry name" value="Rhomboid-like"/>
    <property type="match status" value="1"/>
</dbReference>
<gene>
    <name evidence="9" type="ORF">H5410_008768</name>
</gene>
<dbReference type="OrthoDB" id="418595at2759"/>
<feature type="compositionally biased region" description="Basic and acidic residues" evidence="6">
    <location>
        <begin position="221"/>
        <end position="232"/>
    </location>
</feature>
<evidence type="ECO:0000313" key="10">
    <source>
        <dbReference type="Proteomes" id="UP000824120"/>
    </source>
</evidence>
<dbReference type="EMBL" id="JACXVP010000002">
    <property type="protein sequence ID" value="KAG5623550.1"/>
    <property type="molecule type" value="Genomic_DNA"/>
</dbReference>
<evidence type="ECO:0000256" key="4">
    <source>
        <dbReference type="ARBA" id="ARBA00022989"/>
    </source>
</evidence>
<feature type="compositionally biased region" description="Polar residues" evidence="6">
    <location>
        <begin position="198"/>
        <end position="209"/>
    </location>
</feature>
<comment type="caution">
    <text evidence="9">The sequence shown here is derived from an EMBL/GenBank/DDBJ whole genome shotgun (WGS) entry which is preliminary data.</text>
</comment>
<evidence type="ECO:0000256" key="6">
    <source>
        <dbReference type="SAM" id="MobiDB-lite"/>
    </source>
</evidence>
<dbReference type="GO" id="GO:0016020">
    <property type="term" value="C:membrane"/>
    <property type="evidence" value="ECO:0007669"/>
    <property type="project" value="UniProtKB-SubCell"/>
</dbReference>
<sequence length="682" mass="76372">KLGMTQSPIGNSRRRGDDGDFNLREWTLKAKIRRENTNSRRFSASYIRSFREDAKSFRSNISISSTASSPGYITLRDEIDPSTYSFTTALKALQAKTTYSWEYMSPDGLALNSKWNEAEKYICNPLSGEVPLECLSAKTLSGRSFRQLTMSAPLIYPSQYQTRQFRPKPPTKVVPHLPPHELQIQISTKEKVNITRDVGTQSSTPGNYLSSKSPSPTRTPSIEERSTKRCVADDSPMTTPEIKSQEKVEVKETRGKEDTKRNEEQLELEVSLGKVHSMGCIPQKVVPKLSHVYKEDNRMFPRVSQLSRSSQRRMFWTVKSSLSNKEKQLRALDSYFQKLHDSTGASSSIEIEKLTGKNYRPKAGKALRSLDYFRGKEPKFHTFSASDENTIEEASYFSMKMINRGGRAKKLEQYMKLKAKDIESSNEESSSFYMIGILASINIAVFLFETASPVRNSEVGMLSLPMVYGAKINHLILLGEWWRLLTPMFLHSGVLHIALGCWMLLSFGPQVCKAYGSFPFFLIYVLGGISDNLISFLHTAEPTVGGTGPAFALIGAWLIYQVQNKDMLGKEASKSMIEKAIIATAISFVLSNFGPIDDWAHFGATLMGIAYGYLICPCPRVENIASSESGQKEGITLVKQYSDPCKSLIYFSVFILLFASLLVVIEPPLNSIAGAGDRFYIS</sequence>
<evidence type="ECO:0000313" key="9">
    <source>
        <dbReference type="EMBL" id="KAG5623550.1"/>
    </source>
</evidence>
<dbReference type="PANTHER" id="PTHR36748">
    <property type="entry name" value="MENTAL RETARDATION GTPASE ACTIVATING PROTEIN"/>
    <property type="match status" value="1"/>
</dbReference>
<dbReference type="InterPro" id="IPR035952">
    <property type="entry name" value="Rhomboid-like_sf"/>
</dbReference>
<feature type="transmembrane region" description="Helical" evidence="7">
    <location>
        <begin position="543"/>
        <end position="560"/>
    </location>
</feature>